<keyword evidence="2" id="KW-0472">Membrane</keyword>
<dbReference type="PANTHER" id="PTHR13018">
    <property type="entry name" value="PROBABLE MEMBRANE PROTEIN DUF221-RELATED"/>
    <property type="match status" value="1"/>
</dbReference>
<evidence type="ECO:0000313" key="3">
    <source>
        <dbReference type="EMBL" id="CAH0376284.1"/>
    </source>
</evidence>
<keyword evidence="2" id="KW-0812">Transmembrane</keyword>
<evidence type="ECO:0000256" key="2">
    <source>
        <dbReference type="SAM" id="Phobius"/>
    </source>
</evidence>
<keyword evidence="4" id="KW-1185">Reference proteome</keyword>
<dbReference type="InterPro" id="IPR045122">
    <property type="entry name" value="Csc1-like"/>
</dbReference>
<organism evidence="3 4">
    <name type="scientific">Pelagomonas calceolata</name>
    <dbReference type="NCBI Taxonomy" id="35677"/>
    <lineage>
        <taxon>Eukaryota</taxon>
        <taxon>Sar</taxon>
        <taxon>Stramenopiles</taxon>
        <taxon>Ochrophyta</taxon>
        <taxon>Pelagophyceae</taxon>
        <taxon>Pelagomonadales</taxon>
        <taxon>Pelagomonadaceae</taxon>
        <taxon>Pelagomonas</taxon>
    </lineage>
</organism>
<feature type="transmembrane region" description="Helical" evidence="2">
    <location>
        <begin position="503"/>
        <end position="521"/>
    </location>
</feature>
<evidence type="ECO:0000256" key="1">
    <source>
        <dbReference type="SAM" id="MobiDB-lite"/>
    </source>
</evidence>
<feature type="region of interest" description="Disordered" evidence="1">
    <location>
        <begin position="1163"/>
        <end position="1182"/>
    </location>
</feature>
<dbReference type="GO" id="GO:0005886">
    <property type="term" value="C:plasma membrane"/>
    <property type="evidence" value="ECO:0007669"/>
    <property type="project" value="TreeGrafter"/>
</dbReference>
<feature type="transmembrane region" description="Helical" evidence="2">
    <location>
        <begin position="716"/>
        <end position="735"/>
    </location>
</feature>
<keyword evidence="2" id="KW-1133">Transmembrane helix</keyword>
<dbReference type="GO" id="GO:0005227">
    <property type="term" value="F:calcium-activated cation channel activity"/>
    <property type="evidence" value="ECO:0007669"/>
    <property type="project" value="InterPro"/>
</dbReference>
<dbReference type="AlphaFoldDB" id="A0A8J2X1F6"/>
<feature type="transmembrane region" description="Helical" evidence="2">
    <location>
        <begin position="624"/>
        <end position="648"/>
    </location>
</feature>
<dbReference type="PANTHER" id="PTHR13018:SF135">
    <property type="entry name" value="CSC1_OSCA1-LIKE 7TM REGION DOMAIN-CONTAINING PROTEIN"/>
    <property type="match status" value="1"/>
</dbReference>
<dbReference type="Proteomes" id="UP000789595">
    <property type="component" value="Unassembled WGS sequence"/>
</dbReference>
<evidence type="ECO:0000313" key="4">
    <source>
        <dbReference type="Proteomes" id="UP000789595"/>
    </source>
</evidence>
<gene>
    <name evidence="3" type="ORF">PECAL_5P08530</name>
</gene>
<sequence length="1182" mass="132204">MGGSGRSSIGRRYAADCGTRDNKFLSRAAAVATRRYYRPGKTVDGERHPFSMCDDFGCHALRGLERRPLIKYGVGADLYFKGLKALSCIFFLVSLLSLPCILATYTASRDDNRDAVLQQQPPQFFYYASLGAWGAATTVPCGEVTEGTLDLSCPAGAVMKDIRAYYGTVTGSCTCPETHKPDLNGACPGAPSSKTRCGGKPCFSGTTQFGEACCASHAYEDGRPDFRDVEPASGECASSSIQEVAQNSCLGQRKCSLDAVPLNCSSTRLVAYATCVEPKLRILGAIRASRAATSQVLSWLDALGAALLLAGGLFLSTRERRAQLQYGRYVRCSSAYTVAITPSSLPKRPKSLDALDDGLRNHFARVLEAKVVDVNFFCEYTRRTIKLWRQRGALALEVDAADARSKLHLESSKRDRKARFKFDESQRLIEEDAQREKGRVVACYVTFDTEADRAKCLETYASRTLCQRRHLRFCGRSLRCKKAAEPRDLRWEHLGQYNLIRRGLVLVAFCLLLLLSSAAIYRSRSWKVQRERRHPTPECYLFRGKDRIRYKGAEAHIISSGIGTLSMADVVQDELGERRGYVECFCGRILSERGLKYTRNYEFETPDGSERYCRRWITRKAKTYGVYGGAVAFVVLVELAMDYVAGFLTEYERYASRSQQSVAHAQKLAFLKVVNAAVLIVLIHGNLNAFPTLRRKAERKTSFFGFMRGSYADFDAGWYGTVGVAIMLTLVLSWLSELACYLMSFIAFHISAWRDRSYTCDVTRTKQLTQEGLNRLVVGPPMTFEARYASLAKVIMCSTLFSSGCPLLNVFALLYYSTQYLVDKFLFTKFYAAPPTMTNALALLLSELIPIMIAGRSIVAAWMWTAPSLIGDDADDDELLLSAWAVARKRIDHANALPHVVLVIAVLLMELRRLLKCRCTSVDDEDDNDTTYFRAIRTATLERRLAEKTLKPRILNEYRDELRRRKHQPVTEEPQFQTLESYDLRACPVYAGEFALDSRAVRRVDNRRSVGGDERGAARTSTGGALASFRTSFGRGRDSLESAFDDEEEACASSSESEDEIYVEETEPDDDHRRSLAHRRSVGRRPRATLGPHNEVAWHERWARDDRRRSNGASERPAWDVGLPNIDLRSPPRPPSPESVAAFSDEEQVFSPEVAVVVPRAVREARPPPPDDLAVVEAGERV</sequence>
<feature type="region of interest" description="Disordered" evidence="1">
    <location>
        <begin position="1104"/>
        <end position="1146"/>
    </location>
</feature>
<feature type="compositionally biased region" description="Acidic residues" evidence="1">
    <location>
        <begin position="1043"/>
        <end position="1069"/>
    </location>
</feature>
<name>A0A8J2X1F6_9STRA</name>
<protein>
    <recommendedName>
        <fullName evidence="5">CSC1/OSCA1-like cytosolic domain-containing protein</fullName>
    </recommendedName>
</protein>
<proteinExistence type="predicted"/>
<dbReference type="OrthoDB" id="297739at2759"/>
<feature type="transmembrane region" description="Helical" evidence="2">
    <location>
        <begin position="669"/>
        <end position="687"/>
    </location>
</feature>
<dbReference type="EMBL" id="CAKKNE010000005">
    <property type="protein sequence ID" value="CAH0376284.1"/>
    <property type="molecule type" value="Genomic_DNA"/>
</dbReference>
<feature type="compositionally biased region" description="Basic residues" evidence="1">
    <location>
        <begin position="1075"/>
        <end position="1087"/>
    </location>
</feature>
<reference evidence="3" key="1">
    <citation type="submission" date="2021-11" db="EMBL/GenBank/DDBJ databases">
        <authorList>
            <consortium name="Genoscope - CEA"/>
            <person name="William W."/>
        </authorList>
    </citation>
    <scope>NUCLEOTIDE SEQUENCE</scope>
</reference>
<accession>A0A8J2X1F6</accession>
<comment type="caution">
    <text evidence="3">The sequence shown here is derived from an EMBL/GenBank/DDBJ whole genome shotgun (WGS) entry which is preliminary data.</text>
</comment>
<feature type="region of interest" description="Disordered" evidence="1">
    <location>
        <begin position="1043"/>
        <end position="1092"/>
    </location>
</feature>
<evidence type="ECO:0008006" key="5">
    <source>
        <dbReference type="Google" id="ProtNLM"/>
    </source>
</evidence>
<dbReference type="CDD" id="cd22823">
    <property type="entry name" value="Gal_Rha_Lectin"/>
    <property type="match status" value="1"/>
</dbReference>